<protein>
    <submittedName>
        <fullName evidence="1">Uncharacterized protein</fullName>
    </submittedName>
</protein>
<accession>A0ACC3SRG9</accession>
<keyword evidence="2" id="KW-1185">Reference proteome</keyword>
<gene>
    <name evidence="1" type="ORF">V1525DRAFT_350723</name>
</gene>
<organism evidence="1 2">
    <name type="scientific">Lipomyces kononenkoae</name>
    <name type="common">Yeast</name>
    <dbReference type="NCBI Taxonomy" id="34357"/>
    <lineage>
        <taxon>Eukaryota</taxon>
        <taxon>Fungi</taxon>
        <taxon>Dikarya</taxon>
        <taxon>Ascomycota</taxon>
        <taxon>Saccharomycotina</taxon>
        <taxon>Lipomycetes</taxon>
        <taxon>Lipomycetales</taxon>
        <taxon>Lipomycetaceae</taxon>
        <taxon>Lipomyces</taxon>
    </lineage>
</organism>
<evidence type="ECO:0000313" key="2">
    <source>
        <dbReference type="Proteomes" id="UP001433508"/>
    </source>
</evidence>
<evidence type="ECO:0000313" key="1">
    <source>
        <dbReference type="EMBL" id="KAK9234152.1"/>
    </source>
</evidence>
<comment type="caution">
    <text evidence="1">The sequence shown here is derived from an EMBL/GenBank/DDBJ whole genome shotgun (WGS) entry which is preliminary data.</text>
</comment>
<name>A0ACC3SRG9_LIPKO</name>
<dbReference type="Proteomes" id="UP001433508">
    <property type="component" value="Unassembled WGS sequence"/>
</dbReference>
<reference evidence="2" key="1">
    <citation type="journal article" date="2024" name="Front. Bioeng. Biotechnol.">
        <title>Genome-scale model development and genomic sequencing of the oleaginous clade Lipomyces.</title>
        <authorList>
            <person name="Czajka J.J."/>
            <person name="Han Y."/>
            <person name="Kim J."/>
            <person name="Mondo S.J."/>
            <person name="Hofstad B.A."/>
            <person name="Robles A."/>
            <person name="Haridas S."/>
            <person name="Riley R."/>
            <person name="LaButti K."/>
            <person name="Pangilinan J."/>
            <person name="Andreopoulos W."/>
            <person name="Lipzen A."/>
            <person name="Yan J."/>
            <person name="Wang M."/>
            <person name="Ng V."/>
            <person name="Grigoriev I.V."/>
            <person name="Spatafora J.W."/>
            <person name="Magnuson J.K."/>
            <person name="Baker S.E."/>
            <person name="Pomraning K.R."/>
        </authorList>
    </citation>
    <scope>NUCLEOTIDE SEQUENCE [LARGE SCALE GENOMIC DNA]</scope>
    <source>
        <strain evidence="2">CBS 7786</strain>
    </source>
</reference>
<proteinExistence type="predicted"/>
<dbReference type="EMBL" id="MU971509">
    <property type="protein sequence ID" value="KAK9234152.1"/>
    <property type="molecule type" value="Genomic_DNA"/>
</dbReference>
<sequence>MSKKLRWKIVNGRTPLPPSIASGKERLTARRERHRPSSSTAHPDRQRRVELACRNCRERKKRCDGAKPCSYCNEQGWDCEYQRSYLLSTEANTAFIFDRIRSPADHTNATAQSQVSLAARVQDAVCRDNERPALAGKVGVNHLTLEMPAKHLGNATHVINWPAIASLLGRMKGLDDTWDPIRPFYVSDEAEALPSSVELDTLKFIDNNNLRLYLTYYMKEVHCFFPLIDKNDAEVLYRLTPEEKVGNDIKCLLNMALAFGALASAGQVGNETERAMVQSRCWTAAVTLIGLNATSNSIASIQATTLAAFYCGAQVRIFESLKYLRAASMMAQMFIKTCSRENIRDDLPNSFCCTFWCIYCYESDLLSELDFTSSGLNAYEDLVPYPSTNVDPLPIHLYTYEPATIDHSQTLLEEIAICQIVTNSSIRKSINRVNATIYSSHLDVAKDDNGYGNGCSWMLNYVGEFENHQHAIQDRLPIRMLTSPPNLGWNVNRLHRRMFALEYIIHRNFIDYVLHNAEILAADPLCEQILEHCKKGLEGCSKFLLSLTGVPINIITGMFAPGMAVMTMIAILLVAKASRALQAVLPRRIDTAISLGLSTLTWIASLYPSFRWHVDFLLGLKSHVDIE</sequence>